<dbReference type="InterPro" id="IPR013976">
    <property type="entry name" value="HDOD"/>
</dbReference>
<dbReference type="AlphaFoldDB" id="A0A7Y0HH65"/>
<accession>A0A7Y0HH65</accession>
<name>A0A7Y0HH65_9PROT</name>
<organism evidence="5 6">
    <name type="scientific">Pacificispira spongiicola</name>
    <dbReference type="NCBI Taxonomy" id="2729598"/>
    <lineage>
        <taxon>Bacteria</taxon>
        <taxon>Pseudomonadati</taxon>
        <taxon>Pseudomonadota</taxon>
        <taxon>Alphaproteobacteria</taxon>
        <taxon>Rhodospirillales</taxon>
        <taxon>Rhodospirillaceae</taxon>
        <taxon>Pacificispira</taxon>
    </lineage>
</organism>
<feature type="compositionally biased region" description="Acidic residues" evidence="2">
    <location>
        <begin position="1"/>
        <end position="12"/>
    </location>
</feature>
<dbReference type="InterPro" id="IPR001789">
    <property type="entry name" value="Sig_transdc_resp-reg_receiver"/>
</dbReference>
<dbReference type="PROSITE" id="PS50110">
    <property type="entry name" value="RESPONSE_REGULATORY"/>
    <property type="match status" value="1"/>
</dbReference>
<dbReference type="Pfam" id="PF00072">
    <property type="entry name" value="Response_reg"/>
    <property type="match status" value="1"/>
</dbReference>
<evidence type="ECO:0000256" key="1">
    <source>
        <dbReference type="PROSITE-ProRule" id="PRU00169"/>
    </source>
</evidence>
<sequence>MSDQTDGNDETTDAATAPSESVPRPTVLFVDDEPFILDGLRRTLRHRRNLWNMEFIEGGKAALDRIAAGPFDVIVSDMRMPDVDGAAVLEAAATEHPESLRYILTGYADKEYLLRALGPAQRFFAKPCDAAEIAASIEKALTLRTMLPTEALRELMGRLKSVPVPSDTYYALLQQLDSPTASAKSVGAVLEEDLGLTTQILRLSNSAYFGLPKRLTRAQEAVEMLGMESIRALLTVAEFFLLTPLSSALADECKKLAERSMRIGGYARKFAQRHGMDPDIVTHAATAGLLSHIGSLVLQVNEPNSYARAMRYLDQHDTSVGAVERAMFGATHSELSAYLVAVWGFADPVVEAIAFHHHPAKAGPPERGALCAVHVAQAMAGADTGGEDAALFVHHGHEPVLDWDYLDALGLGDPLRAELGQAQEDG</sequence>
<feature type="region of interest" description="Disordered" evidence="2">
    <location>
        <begin position="1"/>
        <end position="23"/>
    </location>
</feature>
<feature type="domain" description="Response regulatory" evidence="3">
    <location>
        <begin position="26"/>
        <end position="141"/>
    </location>
</feature>
<dbReference type="EMBL" id="JABBNT010000004">
    <property type="protein sequence ID" value="NMM45622.1"/>
    <property type="molecule type" value="Genomic_DNA"/>
</dbReference>
<proteinExistence type="predicted"/>
<dbReference type="SUPFAM" id="SSF109604">
    <property type="entry name" value="HD-domain/PDEase-like"/>
    <property type="match status" value="1"/>
</dbReference>
<dbReference type="SUPFAM" id="SSF52172">
    <property type="entry name" value="CheY-like"/>
    <property type="match status" value="1"/>
</dbReference>
<dbReference type="InterPro" id="IPR014626">
    <property type="entry name" value="Sig_transdc_resp-reg_put"/>
</dbReference>
<dbReference type="PIRSF" id="PIRSF036883">
    <property type="entry name" value="RR_HD-GYP_mod"/>
    <property type="match status" value="1"/>
</dbReference>
<keyword evidence="6" id="KW-1185">Reference proteome</keyword>
<evidence type="ECO:0000259" key="4">
    <source>
        <dbReference type="PROSITE" id="PS51833"/>
    </source>
</evidence>
<dbReference type="RefSeq" id="WP_169626010.1">
    <property type="nucleotide sequence ID" value="NZ_JABBNT010000004.1"/>
</dbReference>
<dbReference type="PROSITE" id="PS51833">
    <property type="entry name" value="HDOD"/>
    <property type="match status" value="1"/>
</dbReference>
<keyword evidence="1" id="KW-0597">Phosphoprotein</keyword>
<dbReference type="SMART" id="SM00448">
    <property type="entry name" value="REC"/>
    <property type="match status" value="1"/>
</dbReference>
<reference evidence="5 6" key="1">
    <citation type="submission" date="2020-04" db="EMBL/GenBank/DDBJ databases">
        <title>Rhodospirillaceae bacterium KN72 isolated from deep sea.</title>
        <authorList>
            <person name="Zhang D.-C."/>
        </authorList>
    </citation>
    <scope>NUCLEOTIDE SEQUENCE [LARGE SCALE GENOMIC DNA]</scope>
    <source>
        <strain evidence="5 6">KN72</strain>
    </source>
</reference>
<dbReference type="PANTHER" id="PTHR33525">
    <property type="match status" value="1"/>
</dbReference>
<dbReference type="Pfam" id="PF08668">
    <property type="entry name" value="HDOD"/>
    <property type="match status" value="1"/>
</dbReference>
<dbReference type="PANTHER" id="PTHR33525:SF6">
    <property type="entry name" value="HDOD DOMAIN-CONTAINING PROTEIN"/>
    <property type="match status" value="1"/>
</dbReference>
<dbReference type="InterPro" id="IPR052340">
    <property type="entry name" value="RNase_Y/CdgJ"/>
</dbReference>
<gene>
    <name evidence="5" type="ORF">HH303_14090</name>
</gene>
<dbReference type="Gene3D" id="1.10.3210.10">
    <property type="entry name" value="Hypothetical protein af1432"/>
    <property type="match status" value="1"/>
</dbReference>
<evidence type="ECO:0000259" key="3">
    <source>
        <dbReference type="PROSITE" id="PS50110"/>
    </source>
</evidence>
<dbReference type="InterPro" id="IPR011006">
    <property type="entry name" value="CheY-like_superfamily"/>
</dbReference>
<feature type="domain" description="HDOD" evidence="4">
    <location>
        <begin position="162"/>
        <end position="359"/>
    </location>
</feature>
<evidence type="ECO:0000256" key="2">
    <source>
        <dbReference type="SAM" id="MobiDB-lite"/>
    </source>
</evidence>
<comment type="caution">
    <text evidence="5">The sequence shown here is derived from an EMBL/GenBank/DDBJ whole genome shotgun (WGS) entry which is preliminary data.</text>
</comment>
<evidence type="ECO:0000313" key="5">
    <source>
        <dbReference type="EMBL" id="NMM45622.1"/>
    </source>
</evidence>
<evidence type="ECO:0000313" key="6">
    <source>
        <dbReference type="Proteomes" id="UP000539372"/>
    </source>
</evidence>
<protein>
    <submittedName>
        <fullName evidence="5">HDOD domain-containing protein</fullName>
    </submittedName>
</protein>
<feature type="modified residue" description="4-aspartylphosphate" evidence="1">
    <location>
        <position position="77"/>
    </location>
</feature>
<dbReference type="Proteomes" id="UP000539372">
    <property type="component" value="Unassembled WGS sequence"/>
</dbReference>
<dbReference type="GO" id="GO:0000160">
    <property type="term" value="P:phosphorelay signal transduction system"/>
    <property type="evidence" value="ECO:0007669"/>
    <property type="project" value="InterPro"/>
</dbReference>
<dbReference type="Gene3D" id="3.40.50.2300">
    <property type="match status" value="1"/>
</dbReference>